<sequence length="626" mass="69230">MTSKRQYWRHLLFTCLGLWCQAVAALAPADLDQPATLTAFADGAMNSLLMQQHTASAVLALSRGGQPVMTRGFGMQDVANSVAVDGQQTLFRIGSVSKLFTWVAVMQQVEQGRLDLDTDVNAYLEQVEIEDSWPGKPVTLRHIMTHTAGFEDGFLGYLITLEPEQIKPLREAMQRYQPQRVNPPGEISAYSNYATALAGLIVANVSGQRFEDYIQEHIFDVLGMTSSTFVEPLPDALSPHMAVAYKRSNGSYQAQPYELISSFAPAGSMAATAPDMLRFGQALINGGSLGGRRILEPESVDALLAQQFTYDRRIKGIGLGFLHYPANTPAIGHDGGTFYFATHFAVLPEDNTVVFASFSGPGYGQAMKQFKQLFYGTFYPAERAETRSLAKTDLVEFAGEYQSWRANFSGLDKVNALFSRQRVTATDHGLSINDTLYLPVDDDLFQAAESGRRLAFLRDTSGRASGFAVDGEPYVATFRLPAYATTGFSLAFLLIGLLASLHLLLRRYYQRAHYAALAGGTRRAQRVLIWSAALHMLTFVLGGITLAIVGGSLLQKIPLLFKMWLCLPLLATACTLWLVKQNAVVWRQRLLMGSWARLRYTIASLALLGLAWLYYYWNILGFQYLS</sequence>
<dbReference type="PANTHER" id="PTHR43283">
    <property type="entry name" value="BETA-LACTAMASE-RELATED"/>
    <property type="match status" value="1"/>
</dbReference>
<reference evidence="4 5" key="1">
    <citation type="submission" date="2019-09" db="EMBL/GenBank/DDBJ databases">
        <authorList>
            <person name="Chen X.-Y."/>
        </authorList>
    </citation>
    <scope>NUCLEOTIDE SEQUENCE [LARGE SCALE GENOMIC DNA]</scope>
    <source>
        <strain evidence="4 5">NY5</strain>
    </source>
</reference>
<name>A0A5B0X6D5_9GAMM</name>
<protein>
    <submittedName>
        <fullName evidence="4">Beta-lactamase family protein</fullName>
    </submittedName>
</protein>
<organism evidence="4 5">
    <name type="scientific">Pseudohalioglobus sediminis</name>
    <dbReference type="NCBI Taxonomy" id="2606449"/>
    <lineage>
        <taxon>Bacteria</taxon>
        <taxon>Pseudomonadati</taxon>
        <taxon>Pseudomonadota</taxon>
        <taxon>Gammaproteobacteria</taxon>
        <taxon>Cellvibrionales</taxon>
        <taxon>Halieaceae</taxon>
        <taxon>Pseudohalioglobus</taxon>
    </lineage>
</organism>
<dbReference type="InterPro" id="IPR001466">
    <property type="entry name" value="Beta-lactam-related"/>
</dbReference>
<dbReference type="AlphaFoldDB" id="A0A5B0X6D5"/>
<dbReference type="RefSeq" id="WP_149609597.1">
    <property type="nucleotide sequence ID" value="NZ_VTUX01000001.1"/>
</dbReference>
<dbReference type="Pfam" id="PF00144">
    <property type="entry name" value="Beta-lactamase"/>
    <property type="match status" value="1"/>
</dbReference>
<gene>
    <name evidence="4" type="ORF">F0M18_01425</name>
</gene>
<evidence type="ECO:0000313" key="4">
    <source>
        <dbReference type="EMBL" id="KAA1194128.1"/>
    </source>
</evidence>
<dbReference type="EMBL" id="VTUX01000001">
    <property type="protein sequence ID" value="KAA1194128.1"/>
    <property type="molecule type" value="Genomic_DNA"/>
</dbReference>
<dbReference type="Gene3D" id="3.40.710.10">
    <property type="entry name" value="DD-peptidase/beta-lactamase superfamily"/>
    <property type="match status" value="1"/>
</dbReference>
<feature type="transmembrane region" description="Helical" evidence="1">
    <location>
        <begin position="600"/>
        <end position="617"/>
    </location>
</feature>
<feature type="signal peptide" evidence="2">
    <location>
        <begin position="1"/>
        <end position="24"/>
    </location>
</feature>
<feature type="transmembrane region" description="Helical" evidence="1">
    <location>
        <begin position="559"/>
        <end position="579"/>
    </location>
</feature>
<dbReference type="InterPro" id="IPR012338">
    <property type="entry name" value="Beta-lactam/transpept-like"/>
</dbReference>
<comment type="caution">
    <text evidence="4">The sequence shown here is derived from an EMBL/GenBank/DDBJ whole genome shotgun (WGS) entry which is preliminary data.</text>
</comment>
<accession>A0A5B0X6D5</accession>
<dbReference type="Proteomes" id="UP000323708">
    <property type="component" value="Unassembled WGS sequence"/>
</dbReference>
<dbReference type="PANTHER" id="PTHR43283:SF3">
    <property type="entry name" value="BETA-LACTAMASE FAMILY PROTEIN (AFU_ORTHOLOGUE AFUA_5G07500)"/>
    <property type="match status" value="1"/>
</dbReference>
<feature type="transmembrane region" description="Helical" evidence="1">
    <location>
        <begin position="482"/>
        <end position="506"/>
    </location>
</feature>
<evidence type="ECO:0000259" key="3">
    <source>
        <dbReference type="Pfam" id="PF00144"/>
    </source>
</evidence>
<keyword evidence="1" id="KW-0812">Transmembrane</keyword>
<dbReference type="SUPFAM" id="SSF56601">
    <property type="entry name" value="beta-lactamase/transpeptidase-like"/>
    <property type="match status" value="1"/>
</dbReference>
<dbReference type="InterPro" id="IPR050789">
    <property type="entry name" value="Diverse_Enzym_Activities"/>
</dbReference>
<proteinExistence type="predicted"/>
<evidence type="ECO:0000313" key="5">
    <source>
        <dbReference type="Proteomes" id="UP000323708"/>
    </source>
</evidence>
<feature type="domain" description="Beta-lactamase-related" evidence="3">
    <location>
        <begin position="50"/>
        <end position="362"/>
    </location>
</feature>
<keyword evidence="1" id="KW-1133">Transmembrane helix</keyword>
<keyword evidence="1" id="KW-0472">Membrane</keyword>
<keyword evidence="2" id="KW-0732">Signal</keyword>
<evidence type="ECO:0000256" key="2">
    <source>
        <dbReference type="SAM" id="SignalP"/>
    </source>
</evidence>
<keyword evidence="5" id="KW-1185">Reference proteome</keyword>
<evidence type="ECO:0000256" key="1">
    <source>
        <dbReference type="SAM" id="Phobius"/>
    </source>
</evidence>
<feature type="transmembrane region" description="Helical" evidence="1">
    <location>
        <begin position="527"/>
        <end position="553"/>
    </location>
</feature>
<feature type="chain" id="PRO_5023130927" evidence="2">
    <location>
        <begin position="25"/>
        <end position="626"/>
    </location>
</feature>